<accession>A0A0R1TXF8</accession>
<dbReference type="OrthoDB" id="9804157at2"/>
<dbReference type="EMBL" id="AZFH01000012">
    <property type="protein sequence ID" value="KRL83237.1"/>
    <property type="molecule type" value="Genomic_DNA"/>
</dbReference>
<proteinExistence type="inferred from homology"/>
<sequence length="145" mass="16116">MAFDDLQNLYRQVILESAMHPHHYGHLEKFTHKIHLKNPTCGDSLDLEVLLKDGKVKNLAFSGQGCTISKASASLMTDVVMNKSCEEIKRTVLAFSDMVTGKEGFDEETLGDALLLEGVKDFPARIKCATLAWKGIYQAIEEGEK</sequence>
<dbReference type="SUPFAM" id="SSF82649">
    <property type="entry name" value="SufE/NifU"/>
    <property type="match status" value="1"/>
</dbReference>
<evidence type="ECO:0000313" key="4">
    <source>
        <dbReference type="Proteomes" id="UP000051048"/>
    </source>
</evidence>
<comment type="caution">
    <text evidence="3">The sequence shown here is derived from an EMBL/GenBank/DDBJ whole genome shotgun (WGS) entry which is preliminary data.</text>
</comment>
<dbReference type="NCBIfam" id="TIGR01994">
    <property type="entry name" value="SUF_scaf_2"/>
    <property type="match status" value="1"/>
</dbReference>
<comment type="similarity">
    <text evidence="1">Belongs to the NifU family.</text>
</comment>
<dbReference type="Proteomes" id="UP000051048">
    <property type="component" value="Unassembled WGS sequence"/>
</dbReference>
<name>A0A0R1TXF8_9LACO</name>
<dbReference type="STRING" id="1423740.FC36_GL000376"/>
<dbReference type="Pfam" id="PF01592">
    <property type="entry name" value="NifU_N"/>
    <property type="match status" value="1"/>
</dbReference>
<evidence type="ECO:0000259" key="2">
    <source>
        <dbReference type="Pfam" id="PF01592"/>
    </source>
</evidence>
<dbReference type="Gene3D" id="3.90.1010.10">
    <property type="match status" value="1"/>
</dbReference>
<protein>
    <submittedName>
        <fullName evidence="3">NifU family protein</fullName>
    </submittedName>
</protein>
<dbReference type="FunFam" id="3.90.1010.10:FF:000002">
    <property type="entry name" value="Iron-sulfur cluster assembly scaffold protein NifU"/>
    <property type="match status" value="1"/>
</dbReference>
<dbReference type="GO" id="GO:0005506">
    <property type="term" value="F:iron ion binding"/>
    <property type="evidence" value="ECO:0007669"/>
    <property type="project" value="InterPro"/>
</dbReference>
<dbReference type="CDD" id="cd06664">
    <property type="entry name" value="IscU_like"/>
    <property type="match status" value="1"/>
</dbReference>
<gene>
    <name evidence="3" type="ORF">FC36_GL000376</name>
</gene>
<dbReference type="RefSeq" id="WP_025021207.1">
    <property type="nucleotide sequence ID" value="NZ_AZFH01000012.1"/>
</dbReference>
<evidence type="ECO:0000256" key="1">
    <source>
        <dbReference type="ARBA" id="ARBA00006420"/>
    </source>
</evidence>
<dbReference type="PANTHER" id="PTHR10093">
    <property type="entry name" value="IRON-SULFUR CLUSTER ASSEMBLY ENZYME NIFU HOMOLOG"/>
    <property type="match status" value="1"/>
</dbReference>
<dbReference type="GO" id="GO:0051536">
    <property type="term" value="F:iron-sulfur cluster binding"/>
    <property type="evidence" value="ECO:0007669"/>
    <property type="project" value="InterPro"/>
</dbReference>
<dbReference type="GO" id="GO:0016226">
    <property type="term" value="P:iron-sulfur cluster assembly"/>
    <property type="evidence" value="ECO:0007669"/>
    <property type="project" value="InterPro"/>
</dbReference>
<dbReference type="PATRIC" id="fig|1423740.3.peg.405"/>
<dbReference type="InterPro" id="IPR002871">
    <property type="entry name" value="NIF_FeS_clus_asmbl_NifU_N"/>
</dbReference>
<dbReference type="AlphaFoldDB" id="A0A0R1TXF8"/>
<organism evidence="3 4">
    <name type="scientific">Ligilactobacillus equi DSM 15833 = JCM 10991</name>
    <dbReference type="NCBI Taxonomy" id="1423740"/>
    <lineage>
        <taxon>Bacteria</taxon>
        <taxon>Bacillati</taxon>
        <taxon>Bacillota</taxon>
        <taxon>Bacilli</taxon>
        <taxon>Lactobacillales</taxon>
        <taxon>Lactobacillaceae</taxon>
        <taxon>Ligilactobacillus</taxon>
    </lineage>
</organism>
<evidence type="ECO:0000313" key="3">
    <source>
        <dbReference type="EMBL" id="KRL83237.1"/>
    </source>
</evidence>
<feature type="domain" description="NIF system FeS cluster assembly NifU N-terminal" evidence="2">
    <location>
        <begin position="10"/>
        <end position="128"/>
    </location>
</feature>
<reference evidence="3 4" key="1">
    <citation type="journal article" date="2015" name="Genome Announc.">
        <title>Expanding the biotechnology potential of lactobacilli through comparative genomics of 213 strains and associated genera.</title>
        <authorList>
            <person name="Sun Z."/>
            <person name="Harris H.M."/>
            <person name="McCann A."/>
            <person name="Guo C."/>
            <person name="Argimon S."/>
            <person name="Zhang W."/>
            <person name="Yang X."/>
            <person name="Jeffery I.B."/>
            <person name="Cooney J.C."/>
            <person name="Kagawa T.F."/>
            <person name="Liu W."/>
            <person name="Song Y."/>
            <person name="Salvetti E."/>
            <person name="Wrobel A."/>
            <person name="Rasinkangas P."/>
            <person name="Parkhill J."/>
            <person name="Rea M.C."/>
            <person name="O'Sullivan O."/>
            <person name="Ritari J."/>
            <person name="Douillard F.P."/>
            <person name="Paul Ross R."/>
            <person name="Yang R."/>
            <person name="Briner A.E."/>
            <person name="Felis G.E."/>
            <person name="de Vos W.M."/>
            <person name="Barrangou R."/>
            <person name="Klaenhammer T.R."/>
            <person name="Caufield P.W."/>
            <person name="Cui Y."/>
            <person name="Zhang H."/>
            <person name="O'Toole P.W."/>
        </authorList>
    </citation>
    <scope>NUCLEOTIDE SEQUENCE [LARGE SCALE GENOMIC DNA]</scope>
    <source>
        <strain evidence="3 4">DSM 15833</strain>
    </source>
</reference>